<keyword evidence="3" id="KW-1185">Reference proteome</keyword>
<reference evidence="2" key="1">
    <citation type="submission" date="2022-10" db="EMBL/GenBank/DDBJ databases">
        <title>The complete genomes of actinobacterial strains from the NBC collection.</title>
        <authorList>
            <person name="Joergensen T.S."/>
            <person name="Alvarez Arevalo M."/>
            <person name="Sterndorff E.B."/>
            <person name="Faurdal D."/>
            <person name="Vuksanovic O."/>
            <person name="Mourched A.-S."/>
            <person name="Charusanti P."/>
            <person name="Shaw S."/>
            <person name="Blin K."/>
            <person name="Weber T."/>
        </authorList>
    </citation>
    <scope>NUCLEOTIDE SEQUENCE</scope>
    <source>
        <strain evidence="2">NBC_00222</strain>
    </source>
</reference>
<evidence type="ECO:0000313" key="3">
    <source>
        <dbReference type="Proteomes" id="UP001432222"/>
    </source>
</evidence>
<feature type="transmembrane region" description="Helical" evidence="1">
    <location>
        <begin position="171"/>
        <end position="193"/>
    </location>
</feature>
<feature type="transmembrane region" description="Helical" evidence="1">
    <location>
        <begin position="126"/>
        <end position="151"/>
    </location>
</feature>
<sequence length="279" mass="28949">MATDSPAVREPATGPLTTRDSLPGRAVDLLAAEWIKLSAARSTWLIVGLGLLGSIGSALLFNNSTVHKWDGWEPDERAGFDPLAASFSGFALLQLALMAVGALAMSREYSSGLIRTTFTAAPARRAVLAAKAATVGALAAGVGLTASLATFTLSQAMFAEKHFGLSLTAPGAVRAILASSLHLAGVALIGLALAALLRHGAGSVTACFGFLFLAPVFLQSNNGWMLRVHQSLMDSAIRHLTVSHVERHGPSTPGAWAVLLITPLVLLAVAAVVVDRRDV</sequence>
<name>A0ABZ1TR88_9ACTN</name>
<feature type="transmembrane region" description="Helical" evidence="1">
    <location>
        <begin position="254"/>
        <end position="274"/>
    </location>
</feature>
<evidence type="ECO:0000256" key="1">
    <source>
        <dbReference type="SAM" id="Phobius"/>
    </source>
</evidence>
<proteinExistence type="predicted"/>
<keyword evidence="1" id="KW-1133">Transmembrane helix</keyword>
<dbReference type="RefSeq" id="WP_328952588.1">
    <property type="nucleotide sequence ID" value="NZ_CP108110.1"/>
</dbReference>
<dbReference type="EMBL" id="CP108110">
    <property type="protein sequence ID" value="WUQ81513.1"/>
    <property type="molecule type" value="Genomic_DNA"/>
</dbReference>
<feature type="transmembrane region" description="Helical" evidence="1">
    <location>
        <begin position="83"/>
        <end position="105"/>
    </location>
</feature>
<feature type="transmembrane region" description="Helical" evidence="1">
    <location>
        <begin position="200"/>
        <end position="218"/>
    </location>
</feature>
<gene>
    <name evidence="2" type="ORF">OHA16_00170</name>
</gene>
<keyword evidence="1" id="KW-0812">Transmembrane</keyword>
<keyword evidence="1" id="KW-0472">Membrane</keyword>
<accession>A0ABZ1TR88</accession>
<evidence type="ECO:0000313" key="2">
    <source>
        <dbReference type="EMBL" id="WUQ81513.1"/>
    </source>
</evidence>
<organism evidence="2 3">
    <name type="scientific">Kitasatospora purpeofusca</name>
    <dbReference type="NCBI Taxonomy" id="67352"/>
    <lineage>
        <taxon>Bacteria</taxon>
        <taxon>Bacillati</taxon>
        <taxon>Actinomycetota</taxon>
        <taxon>Actinomycetes</taxon>
        <taxon>Kitasatosporales</taxon>
        <taxon>Streptomycetaceae</taxon>
        <taxon>Kitasatospora</taxon>
    </lineage>
</organism>
<feature type="transmembrane region" description="Helical" evidence="1">
    <location>
        <begin position="44"/>
        <end position="63"/>
    </location>
</feature>
<protein>
    <submittedName>
        <fullName evidence="2">ABC transporter permease</fullName>
    </submittedName>
</protein>
<dbReference type="Pfam" id="PF12730">
    <property type="entry name" value="ABC2_membrane_4"/>
    <property type="match status" value="1"/>
</dbReference>
<dbReference type="Proteomes" id="UP001432222">
    <property type="component" value="Chromosome"/>
</dbReference>